<organism evidence="3 4">
    <name type="scientific">Brunnivagina elsteri CCALA 953</name>
    <dbReference type="NCBI Taxonomy" id="987040"/>
    <lineage>
        <taxon>Bacteria</taxon>
        <taxon>Bacillati</taxon>
        <taxon>Cyanobacteriota</taxon>
        <taxon>Cyanophyceae</taxon>
        <taxon>Nostocales</taxon>
        <taxon>Calotrichaceae</taxon>
        <taxon>Brunnivagina</taxon>
    </lineage>
</organism>
<dbReference type="OrthoDB" id="9801392at2"/>
<feature type="domain" description="Plasmid pRiA4b Orf3-like" evidence="2">
    <location>
        <begin position="288"/>
        <end position="410"/>
    </location>
</feature>
<proteinExistence type="predicted"/>
<dbReference type="Pfam" id="PF07929">
    <property type="entry name" value="PRiA4_ORF3"/>
    <property type="match status" value="1"/>
</dbReference>
<dbReference type="SUPFAM" id="SSF159941">
    <property type="entry name" value="MM3350-like"/>
    <property type="match status" value="1"/>
</dbReference>
<feature type="compositionally biased region" description="Acidic residues" evidence="1">
    <location>
        <begin position="416"/>
        <end position="429"/>
    </location>
</feature>
<feature type="region of interest" description="Disordered" evidence="1">
    <location>
        <begin position="397"/>
        <end position="429"/>
    </location>
</feature>
<dbReference type="EMBL" id="NTFS01000145">
    <property type="protein sequence ID" value="PAX53396.1"/>
    <property type="molecule type" value="Genomic_DNA"/>
</dbReference>
<sequence length="429" mass="50358">MTTIYPVQPEENTLSTIESKLLHEQVISQTSPGTIINDFQMLLDFIGIKGIEVSKTQNFLPMSSLAELNSRLTNPIQVELNRPQQKAYPHLHGLYLLLRASTLSYIEPKGKKFFLYLEPKVLESWHNLNLTERYFNLLEAWWIWGNEEILNEKGWRSGFEKCLTFWHELASIKKNVLQKEQLSWYSYSPGLYQIALLEMFGMLEIEHAKPKKGQGWQFTQLKQKPWGNALVKLIKKTIAEELASQIEEKDPESEEYPFGIWQPQLQVIFPEWQNNIIIPEPKQQEEIYVFKVSLGQIWRRIAIPDDYNLYDLSRIILESVNFDDDHLHEFSYKSRYGWTVQVNHPSNHEPPFTNEFLIADLSLSLKVGQTMTYLFDYGDNWTFNILLERIESNNSEIDEPTILDSHGSSPKQYPSWDDEEDEDEDDEDE</sequence>
<gene>
    <name evidence="3" type="ORF">CK510_14225</name>
</gene>
<dbReference type="PANTHER" id="PTHR41878:SF1">
    <property type="entry name" value="TNPR PROTEIN"/>
    <property type="match status" value="1"/>
</dbReference>
<evidence type="ECO:0000313" key="4">
    <source>
        <dbReference type="Proteomes" id="UP000218238"/>
    </source>
</evidence>
<dbReference type="InterPro" id="IPR012912">
    <property type="entry name" value="Plasmid_pRiA4b_Orf3-like"/>
</dbReference>
<reference evidence="3 4" key="1">
    <citation type="submission" date="2017-08" db="EMBL/GenBank/DDBJ databases">
        <title>Draft genome sequence of filamentous cyanobacterium Calothrix elsteri CCALA 953.</title>
        <authorList>
            <person name="Gagunashvili A.N."/>
            <person name="Elster J."/>
            <person name="Andresson O.S."/>
        </authorList>
    </citation>
    <scope>NUCLEOTIDE SEQUENCE [LARGE SCALE GENOMIC DNA]</scope>
    <source>
        <strain evidence="3 4">CCALA 953</strain>
    </source>
</reference>
<dbReference type="Proteomes" id="UP000218238">
    <property type="component" value="Unassembled WGS sequence"/>
</dbReference>
<evidence type="ECO:0000256" key="1">
    <source>
        <dbReference type="SAM" id="MobiDB-lite"/>
    </source>
</evidence>
<dbReference type="InterPro" id="IPR024047">
    <property type="entry name" value="MM3350-like_sf"/>
</dbReference>
<dbReference type="Gene3D" id="3.10.290.30">
    <property type="entry name" value="MM3350-like"/>
    <property type="match status" value="1"/>
</dbReference>
<protein>
    <recommendedName>
        <fullName evidence="2">Plasmid pRiA4b Orf3-like domain-containing protein</fullName>
    </recommendedName>
</protein>
<dbReference type="PANTHER" id="PTHR41878">
    <property type="entry name" value="LEXA REPRESSOR-RELATED"/>
    <property type="match status" value="1"/>
</dbReference>
<evidence type="ECO:0000259" key="2">
    <source>
        <dbReference type="Pfam" id="PF07929"/>
    </source>
</evidence>
<keyword evidence="4" id="KW-1185">Reference proteome</keyword>
<dbReference type="RefSeq" id="WP_095722323.1">
    <property type="nucleotide sequence ID" value="NZ_NTFS01000145.1"/>
</dbReference>
<evidence type="ECO:0000313" key="3">
    <source>
        <dbReference type="EMBL" id="PAX53396.1"/>
    </source>
</evidence>
<name>A0A2A2TI84_9CYAN</name>
<comment type="caution">
    <text evidence="3">The sequence shown here is derived from an EMBL/GenBank/DDBJ whole genome shotgun (WGS) entry which is preliminary data.</text>
</comment>
<dbReference type="AlphaFoldDB" id="A0A2A2TI84"/>
<accession>A0A2A2TI84</accession>